<dbReference type="PANTHER" id="PTHR34205:SF2">
    <property type="entry name" value="DUF962 DOMAIN-CONTAINING PROTEIN"/>
    <property type="match status" value="1"/>
</dbReference>
<dbReference type="EMBL" id="CP071794">
    <property type="protein sequence ID" value="QTD56723.1"/>
    <property type="molecule type" value="Genomic_DNA"/>
</dbReference>
<proteinExistence type="predicted"/>
<keyword evidence="1" id="KW-1133">Transmembrane helix</keyword>
<keyword evidence="3" id="KW-1185">Reference proteome</keyword>
<dbReference type="InterPro" id="IPR009305">
    <property type="entry name" value="Mpo1-like"/>
</dbReference>
<reference evidence="2 3" key="1">
    <citation type="submission" date="2021-03" db="EMBL/GenBank/DDBJ databases">
        <title>Complete genome of Parasphingorhabdus_sp.JHSY0214.</title>
        <authorList>
            <person name="Yoo J.H."/>
            <person name="Bae J.W."/>
        </authorList>
    </citation>
    <scope>NUCLEOTIDE SEQUENCE [LARGE SCALE GENOMIC DNA]</scope>
    <source>
        <strain evidence="2 3">JHSY0214</strain>
    </source>
</reference>
<evidence type="ECO:0000313" key="2">
    <source>
        <dbReference type="EMBL" id="QTD56723.1"/>
    </source>
</evidence>
<organism evidence="2 3">
    <name type="scientific">Parasphingorhabdus cellanae</name>
    <dbReference type="NCBI Taxonomy" id="2806553"/>
    <lineage>
        <taxon>Bacteria</taxon>
        <taxon>Pseudomonadati</taxon>
        <taxon>Pseudomonadota</taxon>
        <taxon>Alphaproteobacteria</taxon>
        <taxon>Sphingomonadales</taxon>
        <taxon>Sphingomonadaceae</taxon>
        <taxon>Parasphingorhabdus</taxon>
    </lineage>
</organism>
<name>A0ABX7T558_9SPHN</name>
<keyword evidence="1" id="KW-0472">Membrane</keyword>
<protein>
    <submittedName>
        <fullName evidence="2">DUF962 domain-containing protein</fullName>
    </submittedName>
</protein>
<keyword evidence="1" id="KW-0812">Transmembrane</keyword>
<sequence>MTTNRPETNRPKTNRQKEHQSFATFWPFYLQEHAKPATRNLHYVGTSLVVLIALYSIVTTNWPLLLAMPLAGYFFAWIAHWRVEQNRPATFTYPLWSLFADFKMWGLWLTGRLKPELQKAGVDQA</sequence>
<dbReference type="Proteomes" id="UP000663923">
    <property type="component" value="Chromosome"/>
</dbReference>
<feature type="transmembrane region" description="Helical" evidence="1">
    <location>
        <begin position="64"/>
        <end position="83"/>
    </location>
</feature>
<dbReference type="Pfam" id="PF06127">
    <property type="entry name" value="Mpo1-like"/>
    <property type="match status" value="1"/>
</dbReference>
<accession>A0ABX7T558</accession>
<feature type="transmembrane region" description="Helical" evidence="1">
    <location>
        <begin position="41"/>
        <end position="58"/>
    </location>
</feature>
<gene>
    <name evidence="2" type="ORF">J4G78_03855</name>
</gene>
<evidence type="ECO:0000313" key="3">
    <source>
        <dbReference type="Proteomes" id="UP000663923"/>
    </source>
</evidence>
<dbReference type="RefSeq" id="WP_207988632.1">
    <property type="nucleotide sequence ID" value="NZ_CP071794.1"/>
</dbReference>
<evidence type="ECO:0000256" key="1">
    <source>
        <dbReference type="SAM" id="Phobius"/>
    </source>
</evidence>
<dbReference type="PANTHER" id="PTHR34205">
    <property type="entry name" value="TRANSMEMBRANE PROTEIN"/>
    <property type="match status" value="1"/>
</dbReference>